<dbReference type="GO" id="GO:0003842">
    <property type="term" value="F:L-glutamate gamma-semialdehyde dehydrogenase activity"/>
    <property type="evidence" value="ECO:0007669"/>
    <property type="project" value="UniProtKB-EC"/>
</dbReference>
<reference evidence="10" key="1">
    <citation type="journal article" date="2005" name="Environ. Microbiol.">
        <title>Genetic and functional properties of uncultivated thermophilic crenarchaeotes from a subsurface gold mine as revealed by analysis of genome fragments.</title>
        <authorList>
            <person name="Nunoura T."/>
            <person name="Hirayama H."/>
            <person name="Takami H."/>
            <person name="Oida H."/>
            <person name="Nishi S."/>
            <person name="Shimamura S."/>
            <person name="Suzuki Y."/>
            <person name="Inagaki F."/>
            <person name="Takai K."/>
            <person name="Nealson K.H."/>
            <person name="Horikoshi K."/>
        </authorList>
    </citation>
    <scope>NUCLEOTIDE SEQUENCE</scope>
</reference>
<evidence type="ECO:0000256" key="6">
    <source>
        <dbReference type="ARBA" id="ARBA00023062"/>
    </source>
</evidence>
<evidence type="ECO:0000256" key="4">
    <source>
        <dbReference type="ARBA" id="ARBA00023002"/>
    </source>
</evidence>
<evidence type="ECO:0000256" key="2">
    <source>
        <dbReference type="ARBA" id="ARBA00009986"/>
    </source>
</evidence>
<dbReference type="FunFam" id="3.40.309.10:FF:000005">
    <property type="entry name" value="1-pyrroline-5-carboxylate dehydrogenase 1"/>
    <property type="match status" value="1"/>
</dbReference>
<protein>
    <recommendedName>
        <fullName evidence="7">L-glutamate gamma-semialdehyde dehydrogenase</fullName>
        <ecNumber evidence="3">1.2.1.88</ecNumber>
    </recommendedName>
    <alternativeName>
        <fullName evidence="7">L-glutamate gamma-semialdehyde dehydrogenase</fullName>
    </alternativeName>
</protein>
<keyword evidence="6" id="KW-0642">Proline metabolism</keyword>
<name>H5SK56_9BACT</name>
<dbReference type="CDD" id="cd07123">
    <property type="entry name" value="ALDH_F4-17_P5CDH"/>
    <property type="match status" value="1"/>
</dbReference>
<dbReference type="PANTHER" id="PTHR42862">
    <property type="entry name" value="DELTA-1-PYRROLINE-5-CARBOXYLATE DEHYDROGENASE 1, ISOFORM A-RELATED"/>
    <property type="match status" value="1"/>
</dbReference>
<dbReference type="InterPro" id="IPR050485">
    <property type="entry name" value="Proline_metab_enzyme"/>
</dbReference>
<evidence type="ECO:0000256" key="1">
    <source>
        <dbReference type="ARBA" id="ARBA00004786"/>
    </source>
</evidence>
<evidence type="ECO:0000256" key="5">
    <source>
        <dbReference type="ARBA" id="ARBA00023027"/>
    </source>
</evidence>
<comment type="catalytic activity">
    <reaction evidence="8">
        <text>L-glutamate 5-semialdehyde + NAD(+) + H2O = L-glutamate + NADH + 2 H(+)</text>
        <dbReference type="Rhea" id="RHEA:30235"/>
        <dbReference type="ChEBI" id="CHEBI:15377"/>
        <dbReference type="ChEBI" id="CHEBI:15378"/>
        <dbReference type="ChEBI" id="CHEBI:29985"/>
        <dbReference type="ChEBI" id="CHEBI:57540"/>
        <dbReference type="ChEBI" id="CHEBI:57945"/>
        <dbReference type="ChEBI" id="CHEBI:58066"/>
        <dbReference type="EC" id="1.2.1.88"/>
    </reaction>
</comment>
<dbReference type="Gene3D" id="3.40.605.10">
    <property type="entry name" value="Aldehyde Dehydrogenase, Chain A, domain 1"/>
    <property type="match status" value="1"/>
</dbReference>
<keyword evidence="5" id="KW-0520">NAD</keyword>
<dbReference type="EMBL" id="AP011750">
    <property type="protein sequence ID" value="BAL56542.1"/>
    <property type="molecule type" value="Genomic_DNA"/>
</dbReference>
<dbReference type="InterPro" id="IPR016162">
    <property type="entry name" value="Ald_DH_N"/>
</dbReference>
<sequence>MNFPRPQNEPVLAYAPGSPERAALENALQDAYRRTVEVRSWVGGKWMGGEPFTLHPPHRKAHILGTAYRINAEGVQAAIEAALQAHKSWSRWSFDRRAEIFLKAADLLTHKYRARANAACMIGQSKTIFQSEIDIIAELADFWRFNVHYAEWLMSWQPTSPALTRNRLDYRPLEGFVLAITPFNFASIAGNLPTAPALMGNTVVWKPAETQLYSAQAILEVLLEAGLPEGVINMVVASGPTVGEVALSHPAFAGLHFTGSTSTLNHLWQRIGSNLSTYRNYPRIVAETGGKDFVWVHASADPQGVAVALARGAYEYQGQKCSAASRAYLPASQADDILHRLTEMIKSFRMGPPEDLRNFITAVIDKKAFDKIVSYIELGKSDPSITLVAGGGYDESEGYFIEPTLFLTRDPKHRLMEEEIFGPVLTVYVYPDAEWEASLEIVERTSPYGLTGAIWAQDREVIARALEVLRYAAGNIYINDKPTGAVVDQQPFGGARASGTNDKAGSPWNLTRWVSPRAIKENFLPPQDYRYPFMG</sequence>
<dbReference type="InterPro" id="IPR015590">
    <property type="entry name" value="Aldehyde_DH_dom"/>
</dbReference>
<dbReference type="PROSITE" id="PS00070">
    <property type="entry name" value="ALDEHYDE_DEHYDR_CYS"/>
    <property type="match status" value="1"/>
</dbReference>
<comment type="similarity">
    <text evidence="2">Belongs to the aldehyde dehydrogenase family.</text>
</comment>
<evidence type="ECO:0000256" key="3">
    <source>
        <dbReference type="ARBA" id="ARBA00012884"/>
    </source>
</evidence>
<dbReference type="NCBIfam" id="TIGR01236">
    <property type="entry name" value="D1pyr5carbox1"/>
    <property type="match status" value="1"/>
</dbReference>
<organism evidence="10">
    <name type="scientific">uncultured Bacteroidota bacterium</name>
    <dbReference type="NCBI Taxonomy" id="152509"/>
    <lineage>
        <taxon>Bacteria</taxon>
        <taxon>Pseudomonadati</taxon>
        <taxon>Bacteroidota</taxon>
        <taxon>environmental samples</taxon>
    </lineage>
</organism>
<dbReference type="GO" id="GO:0009898">
    <property type="term" value="C:cytoplasmic side of plasma membrane"/>
    <property type="evidence" value="ECO:0007669"/>
    <property type="project" value="TreeGrafter"/>
</dbReference>
<dbReference type="PANTHER" id="PTHR42862:SF1">
    <property type="entry name" value="DELTA-1-PYRROLINE-5-CARBOXYLATE DEHYDROGENASE 2, ISOFORM A-RELATED"/>
    <property type="match status" value="1"/>
</dbReference>
<dbReference type="InterPro" id="IPR016161">
    <property type="entry name" value="Ald_DH/histidinol_DH"/>
</dbReference>
<feature type="domain" description="Aldehyde dehydrogenase" evidence="9">
    <location>
        <begin position="55"/>
        <end position="516"/>
    </location>
</feature>
<dbReference type="Pfam" id="PF00171">
    <property type="entry name" value="Aldedh"/>
    <property type="match status" value="1"/>
</dbReference>
<evidence type="ECO:0000313" key="10">
    <source>
        <dbReference type="EMBL" id="BAL56542.1"/>
    </source>
</evidence>
<dbReference type="Gene3D" id="3.40.309.10">
    <property type="entry name" value="Aldehyde Dehydrogenase, Chain A, domain 2"/>
    <property type="match status" value="1"/>
</dbReference>
<accession>H5SK56</accession>
<evidence type="ECO:0000256" key="7">
    <source>
        <dbReference type="ARBA" id="ARBA00032259"/>
    </source>
</evidence>
<dbReference type="SUPFAM" id="SSF53720">
    <property type="entry name" value="ALDH-like"/>
    <property type="match status" value="1"/>
</dbReference>
<gene>
    <name evidence="10" type="ORF">HGMM_F40B03C30</name>
</gene>
<dbReference type="InterPro" id="IPR016163">
    <property type="entry name" value="Ald_DH_C"/>
</dbReference>
<evidence type="ECO:0000259" key="9">
    <source>
        <dbReference type="Pfam" id="PF00171"/>
    </source>
</evidence>
<proteinExistence type="inferred from homology"/>
<keyword evidence="4" id="KW-0560">Oxidoreductase</keyword>
<evidence type="ECO:0000256" key="8">
    <source>
        <dbReference type="ARBA" id="ARBA00048142"/>
    </source>
</evidence>
<dbReference type="GO" id="GO:0010133">
    <property type="term" value="P:L-proline catabolic process to L-glutamate"/>
    <property type="evidence" value="ECO:0007669"/>
    <property type="project" value="UniProtKB-UniPathway"/>
</dbReference>
<dbReference type="InterPro" id="IPR016160">
    <property type="entry name" value="Ald_DH_CS_CYS"/>
</dbReference>
<dbReference type="InterPro" id="IPR005931">
    <property type="entry name" value="P5CDH/ALDH4A1"/>
</dbReference>
<dbReference type="AlphaFoldDB" id="H5SK56"/>
<dbReference type="FunFam" id="3.40.605.10:FF:000006">
    <property type="entry name" value="1-pyrroline-5-carboxylate dehydrogenase"/>
    <property type="match status" value="1"/>
</dbReference>
<dbReference type="UniPathway" id="UPA00261">
    <property type="reaction ID" value="UER00374"/>
</dbReference>
<comment type="pathway">
    <text evidence="1">Amino-acid degradation; L-proline degradation into L-glutamate; L-glutamate from L-proline: step 2/2.</text>
</comment>
<reference evidence="10" key="2">
    <citation type="journal article" date="2012" name="PLoS ONE">
        <title>A Deeply Branching Thermophilic Bacterium with an Ancient Acetyl-CoA Pathway Dominates a Subsurface Ecosystem.</title>
        <authorList>
            <person name="Takami H."/>
            <person name="Noguchi H."/>
            <person name="Takaki Y."/>
            <person name="Uchiyama I."/>
            <person name="Toyoda A."/>
            <person name="Nishi S."/>
            <person name="Chee G.-J."/>
            <person name="Arai W."/>
            <person name="Nunoura T."/>
            <person name="Itoh T."/>
            <person name="Hattori M."/>
            <person name="Takai K."/>
        </authorList>
    </citation>
    <scope>NUCLEOTIDE SEQUENCE</scope>
</reference>
<dbReference type="GO" id="GO:0004657">
    <property type="term" value="F:proline dehydrogenase activity"/>
    <property type="evidence" value="ECO:0007669"/>
    <property type="project" value="UniProtKB-ARBA"/>
</dbReference>
<dbReference type="EC" id="1.2.1.88" evidence="3"/>